<evidence type="ECO:0000313" key="1">
    <source>
        <dbReference type="EMBL" id="SVB50141.1"/>
    </source>
</evidence>
<accession>A0A382EJK7</accession>
<dbReference type="Pfam" id="PF17645">
    <property type="entry name" value="Amdase"/>
    <property type="match status" value="1"/>
</dbReference>
<reference evidence="1" key="1">
    <citation type="submission" date="2018-05" db="EMBL/GenBank/DDBJ databases">
        <authorList>
            <person name="Lanie J.A."/>
            <person name="Ng W.-L."/>
            <person name="Kazmierczak K.M."/>
            <person name="Andrzejewski T.M."/>
            <person name="Davidsen T.M."/>
            <person name="Wayne K.J."/>
            <person name="Tettelin H."/>
            <person name="Glass J.I."/>
            <person name="Rusch D."/>
            <person name="Podicherti R."/>
            <person name="Tsui H.-C.T."/>
            <person name="Winkler M.E."/>
        </authorList>
    </citation>
    <scope>NUCLEOTIDE SEQUENCE</scope>
</reference>
<organism evidence="1">
    <name type="scientific">marine metagenome</name>
    <dbReference type="NCBI Taxonomy" id="408172"/>
    <lineage>
        <taxon>unclassified sequences</taxon>
        <taxon>metagenomes</taxon>
        <taxon>ecological metagenomes</taxon>
    </lineage>
</organism>
<dbReference type="Gene3D" id="3.40.50.12500">
    <property type="match status" value="1"/>
</dbReference>
<dbReference type="AlphaFoldDB" id="A0A382EJK7"/>
<dbReference type="InterPro" id="IPR026286">
    <property type="entry name" value="MaiA/AMDase"/>
</dbReference>
<proteinExistence type="predicted"/>
<dbReference type="InterPro" id="IPR053714">
    <property type="entry name" value="Iso_Racemase_Enz_sf"/>
</dbReference>
<dbReference type="EMBL" id="UINC01044544">
    <property type="protein sequence ID" value="SVB50141.1"/>
    <property type="molecule type" value="Genomic_DNA"/>
</dbReference>
<name>A0A382EJK7_9ZZZZ</name>
<sequence>MKPERWKNPDNKLFPYQVGFTSPPYDYDAAPSDFLRIAPEEVGVHGRILHVPGYAHELTQRTKNFDLLEEFVHCMSNSGADVVGQVGTNWVHCNGTSPDQIRQFCNKLSDKYETPFHMAGMCLVEALHEINAEKIALNSVYYWPDWRDGIARFLREAGFDVAYVGNFVDQGFYKTQQEVNDLTWIFPNELAEKSMIYVSEKVPDADAIVINGMPNWRRLDGLPQRALYYTPNFEKITGKPVIASDVALYWRIFKTLGIAPTGEHGHLLSKLK</sequence>
<protein>
    <submittedName>
        <fullName evidence="1">Uncharacterized protein</fullName>
    </submittedName>
</protein>
<gene>
    <name evidence="1" type="ORF">METZ01_LOCUS202995</name>
</gene>